<evidence type="ECO:0000256" key="2">
    <source>
        <dbReference type="SAM" id="SignalP"/>
    </source>
</evidence>
<keyword evidence="4" id="KW-1185">Reference proteome</keyword>
<dbReference type="AlphaFoldDB" id="A0A0B2VGV8"/>
<name>A0A0B2VGV8_TOXCA</name>
<sequence>MLSATFIFISLIAQVNGQPIKDDRRQPSSTSQHSSMDWHPGSLAQQIDGSSSDRSQSSAGFSASRSKRFIQLALPLTQILTGGLLAGSSAASGSALIGMTHPFNSGHFQHSLDQWTRRQSSQPFWQQVTIHRTPQIITNVVATPHLPNEPDDCKPSLLDLLDVPQLPEVPEPQNSAKESIDERRLRKITERINQMLRNAETFVDLKKKLWRLRHCKNVLELPKLPEIPPPVDSGEISDETRQRIKEYNEVAKSFNEALGYYEKIKVLEHFLKGGH</sequence>
<feature type="chain" id="PRO_5002096139" description="Mediator of RNA polymerase II transcription subunit 30" evidence="2">
    <location>
        <begin position="18"/>
        <end position="275"/>
    </location>
</feature>
<accession>A0A0B2VGV8</accession>
<proteinExistence type="predicted"/>
<gene>
    <name evidence="3" type="ORF">Tcan_09859</name>
</gene>
<feature type="compositionally biased region" description="Low complexity" evidence="1">
    <location>
        <begin position="48"/>
        <end position="60"/>
    </location>
</feature>
<dbReference type="EMBL" id="JPKZ01001678">
    <property type="protein sequence ID" value="KHN80753.1"/>
    <property type="molecule type" value="Genomic_DNA"/>
</dbReference>
<reference evidence="3 4" key="1">
    <citation type="submission" date="2014-11" db="EMBL/GenBank/DDBJ databases">
        <title>Genetic blueprint of the zoonotic pathogen Toxocara canis.</title>
        <authorList>
            <person name="Zhu X.-Q."/>
            <person name="Korhonen P.K."/>
            <person name="Cai H."/>
            <person name="Young N.D."/>
            <person name="Nejsum P."/>
            <person name="von Samson-Himmelstjerna G."/>
            <person name="Boag P.R."/>
            <person name="Tan P."/>
            <person name="Li Q."/>
            <person name="Min J."/>
            <person name="Yang Y."/>
            <person name="Wang X."/>
            <person name="Fang X."/>
            <person name="Hall R.S."/>
            <person name="Hofmann A."/>
            <person name="Sternberg P.W."/>
            <person name="Jex A.R."/>
            <person name="Gasser R.B."/>
        </authorList>
    </citation>
    <scope>NUCLEOTIDE SEQUENCE [LARGE SCALE GENOMIC DNA]</scope>
    <source>
        <strain evidence="3">PN_DK_2014</strain>
    </source>
</reference>
<protein>
    <recommendedName>
        <fullName evidence="5">Mediator of RNA polymerase II transcription subunit 30</fullName>
    </recommendedName>
</protein>
<evidence type="ECO:0000256" key="1">
    <source>
        <dbReference type="SAM" id="MobiDB-lite"/>
    </source>
</evidence>
<organism evidence="3 4">
    <name type="scientific">Toxocara canis</name>
    <name type="common">Canine roundworm</name>
    <dbReference type="NCBI Taxonomy" id="6265"/>
    <lineage>
        <taxon>Eukaryota</taxon>
        <taxon>Metazoa</taxon>
        <taxon>Ecdysozoa</taxon>
        <taxon>Nematoda</taxon>
        <taxon>Chromadorea</taxon>
        <taxon>Rhabditida</taxon>
        <taxon>Spirurina</taxon>
        <taxon>Ascaridomorpha</taxon>
        <taxon>Ascaridoidea</taxon>
        <taxon>Toxocaridae</taxon>
        <taxon>Toxocara</taxon>
    </lineage>
</organism>
<dbReference type="Proteomes" id="UP000031036">
    <property type="component" value="Unassembled WGS sequence"/>
</dbReference>
<evidence type="ECO:0000313" key="4">
    <source>
        <dbReference type="Proteomes" id="UP000031036"/>
    </source>
</evidence>
<feature type="signal peptide" evidence="2">
    <location>
        <begin position="1"/>
        <end position="17"/>
    </location>
</feature>
<evidence type="ECO:0008006" key="5">
    <source>
        <dbReference type="Google" id="ProtNLM"/>
    </source>
</evidence>
<evidence type="ECO:0000313" key="3">
    <source>
        <dbReference type="EMBL" id="KHN80753.1"/>
    </source>
</evidence>
<feature type="region of interest" description="Disordered" evidence="1">
    <location>
        <begin position="19"/>
        <end position="60"/>
    </location>
</feature>
<comment type="caution">
    <text evidence="3">The sequence shown here is derived from an EMBL/GenBank/DDBJ whole genome shotgun (WGS) entry which is preliminary data.</text>
</comment>
<keyword evidence="2" id="KW-0732">Signal</keyword>